<name>A0ACC3NZF7_9PEZI</name>
<keyword evidence="2" id="KW-1185">Reference proteome</keyword>
<organism evidence="1 2">
    <name type="scientific">Vermiconidia calcicola</name>
    <dbReference type="NCBI Taxonomy" id="1690605"/>
    <lineage>
        <taxon>Eukaryota</taxon>
        <taxon>Fungi</taxon>
        <taxon>Dikarya</taxon>
        <taxon>Ascomycota</taxon>
        <taxon>Pezizomycotina</taxon>
        <taxon>Dothideomycetes</taxon>
        <taxon>Dothideomycetidae</taxon>
        <taxon>Mycosphaerellales</taxon>
        <taxon>Extremaceae</taxon>
        <taxon>Vermiconidia</taxon>
    </lineage>
</organism>
<evidence type="ECO:0000313" key="1">
    <source>
        <dbReference type="EMBL" id="KAK3725914.1"/>
    </source>
</evidence>
<protein>
    <submittedName>
        <fullName evidence="1">Uncharacterized protein</fullName>
    </submittedName>
</protein>
<proteinExistence type="predicted"/>
<gene>
    <name evidence="1" type="ORF">LTR37_000062</name>
</gene>
<comment type="caution">
    <text evidence="1">The sequence shown here is derived from an EMBL/GenBank/DDBJ whole genome shotgun (WGS) entry which is preliminary data.</text>
</comment>
<dbReference type="Proteomes" id="UP001281147">
    <property type="component" value="Unassembled WGS sequence"/>
</dbReference>
<reference evidence="1" key="1">
    <citation type="submission" date="2023-07" db="EMBL/GenBank/DDBJ databases">
        <title>Black Yeasts Isolated from many extreme environments.</title>
        <authorList>
            <person name="Coleine C."/>
            <person name="Stajich J.E."/>
            <person name="Selbmann L."/>
        </authorList>
    </citation>
    <scope>NUCLEOTIDE SEQUENCE</scope>
    <source>
        <strain evidence="1">CCFEE 5714</strain>
    </source>
</reference>
<accession>A0ACC3NZF7</accession>
<sequence length="427" mass="47474">MHCLSLSFQIYISLILHILPRVGKHSQDVTKSLFHPFQRCTNYAIVSSTGESPMLHMLSQLGDREEMAPLTLEQVSESVSNYTSETFQQITYSTNPTNNSETHPHQSPASKMAGSFECQVCLYGKQENNPLIIDDCPVCDDCVKESILPLFHRALEHEHDYPPRWGTTQLNPADFLHLLGKNFLDRYRRREVEYQSVDRIYCKHKVRADAVPPIGEAAPLGKVFALKPDQINQADLDGVPMVECGALASGRLHRQAARPGSCPRWNHPDDENAFHDDEHADHDDEDDPMNAAEFFNEIVARGHDLIAGGGQINPQWLQEQVGELAGLDVRGQDLLGGMNVERVWQGLVHVQRIFANTAHLAPVIDEISAWAERQGLTEADQAMQQMLQLGAAVVGNHATHQAVIARPEEPPQDIKEGFADAVALGAV</sequence>
<evidence type="ECO:0000313" key="2">
    <source>
        <dbReference type="Proteomes" id="UP001281147"/>
    </source>
</evidence>
<dbReference type="EMBL" id="JAUTXU010000001">
    <property type="protein sequence ID" value="KAK3725914.1"/>
    <property type="molecule type" value="Genomic_DNA"/>
</dbReference>